<evidence type="ECO:0008006" key="4">
    <source>
        <dbReference type="Google" id="ProtNLM"/>
    </source>
</evidence>
<dbReference type="Proteomes" id="UP001476807">
    <property type="component" value="Unassembled WGS sequence"/>
</dbReference>
<evidence type="ECO:0000256" key="1">
    <source>
        <dbReference type="SAM" id="SignalP"/>
    </source>
</evidence>
<feature type="signal peptide" evidence="1">
    <location>
        <begin position="1"/>
        <end position="20"/>
    </location>
</feature>
<reference evidence="2 3" key="1">
    <citation type="submission" date="2024-06" db="EMBL/GenBank/DDBJ databases">
        <title>Pontibacter populi HYL7-15.</title>
        <authorList>
            <person name="Kim M.K."/>
        </authorList>
    </citation>
    <scope>NUCLEOTIDE SEQUENCE [LARGE SCALE GENOMIC DNA]</scope>
    <source>
        <strain evidence="2 3">HYL7-15</strain>
    </source>
</reference>
<comment type="caution">
    <text evidence="2">The sequence shown here is derived from an EMBL/GenBank/DDBJ whole genome shotgun (WGS) entry which is preliminary data.</text>
</comment>
<evidence type="ECO:0000313" key="3">
    <source>
        <dbReference type="Proteomes" id="UP001476807"/>
    </source>
</evidence>
<keyword evidence="3" id="KW-1185">Reference proteome</keyword>
<dbReference type="EMBL" id="JBEOKT010000005">
    <property type="protein sequence ID" value="MER2997299.1"/>
    <property type="molecule type" value="Genomic_DNA"/>
</dbReference>
<feature type="chain" id="PRO_5045453636" description="S9 family peptidase" evidence="1">
    <location>
        <begin position="21"/>
        <end position="512"/>
    </location>
</feature>
<gene>
    <name evidence="2" type="ORF">ABS362_07055</name>
</gene>
<sequence>MHRFILTLLLFLGFAQMASAQREFANLELPLRQPEDLVSVADDNGNVCLYFYQNNKLHFTLVSPTGEVRAQHEIPYRWNRDPQVLGTRVTDTDFIFYSRYENGRRDYVRPFAINRKTGAFRSLQDVELDKERNTYFVGGFGDDEHFYMLYTDRKDRLHLYRSNDSQEGLAKMERRIFEPNLPETRTRDARLMDLVYVHPDMEQTVTAGYHSGKIYSRDGNIYMIFDGQPLKDLNRKEATTEILALDWDTGKSTYRTLPALEQRNDPAFNSFLFRDTLFRLQLDRDKLNLTAYNFTTLEPVKTYTFSGDQEIAIKSTPVYQRGMRGLFASDVDTVKQTSKVMKKLADGLPAITVNAFTDSTIQLTIGSYDPPGERNPSQDMSRMVRTPDQYYRTSRGLMMIPGRWVPAYNIPSYYLNSPYYSRYFYDPYGQGGSRPSGPGISTYFRAVLDDNTLAKADNGTNELVQDKVDKFEQELKSEPDYKTVYRYGNKLHYGYYDRKTKTFRIMEFAPES</sequence>
<keyword evidence="1" id="KW-0732">Signal</keyword>
<proteinExistence type="predicted"/>
<name>A0ABV1RSD6_9BACT</name>
<organism evidence="2 3">
    <name type="scientific">Pontibacter populi</name>
    <dbReference type="NCBI Taxonomy" id="890055"/>
    <lineage>
        <taxon>Bacteria</taxon>
        <taxon>Pseudomonadati</taxon>
        <taxon>Bacteroidota</taxon>
        <taxon>Cytophagia</taxon>
        <taxon>Cytophagales</taxon>
        <taxon>Hymenobacteraceae</taxon>
        <taxon>Pontibacter</taxon>
    </lineage>
</organism>
<evidence type="ECO:0000313" key="2">
    <source>
        <dbReference type="EMBL" id="MER2997299.1"/>
    </source>
</evidence>
<dbReference type="RefSeq" id="WP_350411692.1">
    <property type="nucleotide sequence ID" value="NZ_JBEOKT010000005.1"/>
</dbReference>
<accession>A0ABV1RSD6</accession>
<protein>
    <recommendedName>
        <fullName evidence="4">S9 family peptidase</fullName>
    </recommendedName>
</protein>